<dbReference type="AlphaFoldDB" id="A0A3R9PF93"/>
<accession>A0A3R9PF93</accession>
<dbReference type="EMBL" id="RCOS01000177">
    <property type="protein sequence ID" value="RSN71270.1"/>
    <property type="molecule type" value="Genomic_DNA"/>
</dbReference>
<name>A0A3R9PF93_9CREN</name>
<evidence type="ECO:0000313" key="2">
    <source>
        <dbReference type="Proteomes" id="UP000277582"/>
    </source>
</evidence>
<gene>
    <name evidence="1" type="ORF">D6D85_16325</name>
</gene>
<sequence>MREGAKLHTVTRVYKFDDPNGEIYQKLRKGASIASLGVEPKEFSIKEGNVFLNEGLNFIWMAVTGATGLTYFNSANSYIGVGDGTTAASASQTGLQGTNKYYKLVDSGYPTVSGNTVTFRATFGGTEANFAWNEWTVANGNSDTAVNLNRKVESLGTKPSGATWVLEVQLSIS</sequence>
<evidence type="ECO:0000313" key="1">
    <source>
        <dbReference type="EMBL" id="RSN71270.1"/>
    </source>
</evidence>
<organism evidence="1 2">
    <name type="scientific">Candidatus Methanodesulfokora washburnensis</name>
    <dbReference type="NCBI Taxonomy" id="2478471"/>
    <lineage>
        <taxon>Archaea</taxon>
        <taxon>Thermoproteota</taxon>
        <taxon>Candidatus Korarchaeia</taxon>
        <taxon>Candidatus Korarchaeia incertae sedis</taxon>
        <taxon>Candidatus Methanodesulfokora</taxon>
    </lineage>
</organism>
<protein>
    <submittedName>
        <fullName evidence="1">Uncharacterized protein</fullName>
    </submittedName>
</protein>
<proteinExistence type="predicted"/>
<comment type="caution">
    <text evidence="1">The sequence shown here is derived from an EMBL/GenBank/DDBJ whole genome shotgun (WGS) entry which is preliminary data.</text>
</comment>
<dbReference type="Proteomes" id="UP000277582">
    <property type="component" value="Unassembled WGS sequence"/>
</dbReference>
<keyword evidence="2" id="KW-1185">Reference proteome</keyword>
<reference evidence="1 2" key="1">
    <citation type="submission" date="2018-10" db="EMBL/GenBank/DDBJ databases">
        <title>Co-occurring genomic capacity for anaerobic methane metabolism and dissimilatory sulfite reduction discovered in the Korarchaeota.</title>
        <authorList>
            <person name="Mckay L.J."/>
            <person name="Dlakic M."/>
            <person name="Fields M.W."/>
            <person name="Delmont T.O."/>
            <person name="Eren A.M."/>
            <person name="Jay Z.J."/>
            <person name="Klingelsmith K.B."/>
            <person name="Rusch D.B."/>
            <person name="Inskeep W.P."/>
        </authorList>
    </citation>
    <scope>NUCLEOTIDE SEQUENCE [LARGE SCALE GENOMIC DNA]</scope>
    <source>
        <strain evidence="1 2">MDKW</strain>
    </source>
</reference>